<feature type="region of interest" description="Disordered" evidence="1">
    <location>
        <begin position="468"/>
        <end position="514"/>
    </location>
</feature>
<reference evidence="3" key="1">
    <citation type="submission" date="2015-01" db="EMBL/GenBank/DDBJ databases">
        <title>The Genome Sequence of Cladophialophora bantiana CBS 173.52.</title>
        <authorList>
            <consortium name="The Broad Institute Genomics Platform"/>
            <person name="Cuomo C."/>
            <person name="de Hoog S."/>
            <person name="Gorbushina A."/>
            <person name="Stielow B."/>
            <person name="Teixiera M."/>
            <person name="Abouelleil A."/>
            <person name="Chapman S.B."/>
            <person name="Priest M."/>
            <person name="Young S.K."/>
            <person name="Wortman J."/>
            <person name="Nusbaum C."/>
            <person name="Birren B."/>
        </authorList>
    </citation>
    <scope>NUCLEOTIDE SEQUENCE [LARGE SCALE GENOMIC DNA]</scope>
    <source>
        <strain evidence="3">CBS 173.52</strain>
    </source>
</reference>
<dbReference type="Proteomes" id="UP000053789">
    <property type="component" value="Unassembled WGS sequence"/>
</dbReference>
<feature type="transmembrane region" description="Helical" evidence="2">
    <location>
        <begin position="393"/>
        <end position="411"/>
    </location>
</feature>
<dbReference type="VEuPathDB" id="FungiDB:Z519_01365"/>
<organism evidence="3 4">
    <name type="scientific">Cladophialophora bantiana (strain ATCC 10958 / CBS 173.52 / CDC B-1940 / NIH 8579)</name>
    <name type="common">Xylohypha bantiana</name>
    <dbReference type="NCBI Taxonomy" id="1442370"/>
    <lineage>
        <taxon>Eukaryota</taxon>
        <taxon>Fungi</taxon>
        <taxon>Dikarya</taxon>
        <taxon>Ascomycota</taxon>
        <taxon>Pezizomycotina</taxon>
        <taxon>Eurotiomycetes</taxon>
        <taxon>Chaetothyriomycetidae</taxon>
        <taxon>Chaetothyriales</taxon>
        <taxon>Herpotrichiellaceae</taxon>
        <taxon>Cladophialophora</taxon>
    </lineage>
</organism>
<sequence length="514" mass="57766">MFKAQRQSALEQVRWKPEHSGGLSVIETTDEETPKFRHSGLKDAEVQSWVLQNSCLPGAQPPKTKSGGFRLLLCERSKLPLDAVDSRPTASRDLYMSRDSFALIELAFRLSDTTAQDLFISNGGYSRFTERDSSTAKIKYLKVVIQARRKLEVGDCVLSVCHCCETGWTYGFLCGEDVVESAKRFGEAALASVMLNLLRPCLRLRSHALLLPAMLLKIYSMRTVSFMYKQLSRLNDLEDEIGVTNAGRCEVKRSLEHWPHDVDIKDTTLGLHSVGAELFFLNQTSCWTQECLKFLCQLGANCSDYPNISPATCLEVQQAIEYEIAKTQWVGRTLATGKERTQAQLNVLYSAASQKENAISINYSRMAQEQNENSRKEVHLNTRIATSTKQDSIAMTAFTFIAALFLPGTYTSSLFSIGMFDWVPSNAAKCYAYWCITVPLTALVMAGWFTWYKRADQAFQREMEYRLGGEDGEKKPPADRGLQARTKNHTNSGDNMAPQAQMTSSRTLSVYKYS</sequence>
<dbReference type="HOGENOM" id="CLU_031640_1_0_1"/>
<dbReference type="OrthoDB" id="5396681at2759"/>
<proteinExistence type="predicted"/>
<dbReference type="EMBL" id="KN846981">
    <property type="protein sequence ID" value="KIW97781.1"/>
    <property type="molecule type" value="Genomic_DNA"/>
</dbReference>
<evidence type="ECO:0000313" key="3">
    <source>
        <dbReference type="EMBL" id="KIW97781.1"/>
    </source>
</evidence>
<name>A0A0D2F6F5_CLAB1</name>
<gene>
    <name evidence="3" type="ORF">Z519_01365</name>
</gene>
<feature type="compositionally biased region" description="Polar residues" evidence="1">
    <location>
        <begin position="489"/>
        <end position="508"/>
    </location>
</feature>
<accession>A0A0D2F6F5</accession>
<evidence type="ECO:0000256" key="2">
    <source>
        <dbReference type="SAM" id="Phobius"/>
    </source>
</evidence>
<protein>
    <submittedName>
        <fullName evidence="3">Uncharacterized protein</fullName>
    </submittedName>
</protein>
<dbReference type="Gene3D" id="1.20.58.340">
    <property type="entry name" value="Magnesium transport protein CorA, transmembrane region"/>
    <property type="match status" value="1"/>
</dbReference>
<dbReference type="AlphaFoldDB" id="A0A0D2F6F5"/>
<evidence type="ECO:0000313" key="4">
    <source>
        <dbReference type="Proteomes" id="UP000053789"/>
    </source>
</evidence>
<feature type="transmembrane region" description="Helical" evidence="2">
    <location>
        <begin position="431"/>
        <end position="451"/>
    </location>
</feature>
<keyword evidence="2" id="KW-0812">Transmembrane</keyword>
<feature type="compositionally biased region" description="Basic and acidic residues" evidence="1">
    <location>
        <begin position="468"/>
        <end position="478"/>
    </location>
</feature>
<dbReference type="RefSeq" id="XP_016624450.1">
    <property type="nucleotide sequence ID" value="XM_016759122.1"/>
</dbReference>
<keyword evidence="2" id="KW-0472">Membrane</keyword>
<keyword evidence="2" id="KW-1133">Transmembrane helix</keyword>
<keyword evidence="4" id="KW-1185">Reference proteome</keyword>
<evidence type="ECO:0000256" key="1">
    <source>
        <dbReference type="SAM" id="MobiDB-lite"/>
    </source>
</evidence>
<dbReference type="GeneID" id="27694293"/>